<proteinExistence type="predicted"/>
<protein>
    <submittedName>
        <fullName evidence="1">Uncharacterized protein</fullName>
    </submittedName>
</protein>
<evidence type="ECO:0000313" key="1">
    <source>
        <dbReference type="EMBL" id="KKN87488.1"/>
    </source>
</evidence>
<dbReference type="AlphaFoldDB" id="A0A0F9X7D4"/>
<gene>
    <name evidence="1" type="ORF">LCGC14_0259430</name>
</gene>
<name>A0A0F9X7D4_9ZZZZ</name>
<dbReference type="EMBL" id="LAZR01000138">
    <property type="protein sequence ID" value="KKN87488.1"/>
    <property type="molecule type" value="Genomic_DNA"/>
</dbReference>
<accession>A0A0F9X7D4</accession>
<sequence>MTDFEALGTKLGRLVTKKRAAYGNSHEKSGEVLAILYPGGVQPDQYGDMLTVARVLDKLFRVATDRGAYGESPWKDVAGYGLLGWAAAERRVVKCGDGAGSQR</sequence>
<comment type="caution">
    <text evidence="1">The sequence shown here is derived from an EMBL/GenBank/DDBJ whole genome shotgun (WGS) entry which is preliminary data.</text>
</comment>
<organism evidence="1">
    <name type="scientific">marine sediment metagenome</name>
    <dbReference type="NCBI Taxonomy" id="412755"/>
    <lineage>
        <taxon>unclassified sequences</taxon>
        <taxon>metagenomes</taxon>
        <taxon>ecological metagenomes</taxon>
    </lineage>
</organism>
<reference evidence="1" key="1">
    <citation type="journal article" date="2015" name="Nature">
        <title>Complex archaea that bridge the gap between prokaryotes and eukaryotes.</title>
        <authorList>
            <person name="Spang A."/>
            <person name="Saw J.H."/>
            <person name="Jorgensen S.L."/>
            <person name="Zaremba-Niedzwiedzka K."/>
            <person name="Martijn J."/>
            <person name="Lind A.E."/>
            <person name="van Eijk R."/>
            <person name="Schleper C."/>
            <person name="Guy L."/>
            <person name="Ettema T.J."/>
        </authorList>
    </citation>
    <scope>NUCLEOTIDE SEQUENCE</scope>
</reference>